<feature type="transmembrane region" description="Helical" evidence="7">
    <location>
        <begin position="257"/>
        <end position="279"/>
    </location>
</feature>
<comment type="subcellular location">
    <subcellularLocation>
        <location evidence="1">Membrane</location>
        <topology evidence="1">Multi-pass membrane protein</topology>
    </subcellularLocation>
</comment>
<dbReference type="EMBL" id="BEYU01000054">
    <property type="protein sequence ID" value="GBG29257.1"/>
    <property type="molecule type" value="Genomic_DNA"/>
</dbReference>
<feature type="transmembrane region" description="Helical" evidence="7">
    <location>
        <begin position="89"/>
        <end position="111"/>
    </location>
</feature>
<keyword evidence="2" id="KW-0813">Transport</keyword>
<keyword evidence="4 7" id="KW-1133">Transmembrane helix</keyword>
<dbReference type="SUPFAM" id="SSF103473">
    <property type="entry name" value="MFS general substrate transporter"/>
    <property type="match status" value="1"/>
</dbReference>
<feature type="transmembrane region" description="Helical" evidence="7">
    <location>
        <begin position="131"/>
        <end position="153"/>
    </location>
</feature>
<dbReference type="PRINTS" id="PR01035">
    <property type="entry name" value="TCRTETA"/>
</dbReference>
<dbReference type="PANTHER" id="PTHR23504">
    <property type="entry name" value="MAJOR FACILITATOR SUPERFAMILY DOMAIN-CONTAINING PROTEIN 10"/>
    <property type="match status" value="1"/>
</dbReference>
<feature type="transmembrane region" description="Helical" evidence="7">
    <location>
        <begin position="231"/>
        <end position="251"/>
    </location>
</feature>
<feature type="region of interest" description="Disordered" evidence="6">
    <location>
        <begin position="1"/>
        <end position="75"/>
    </location>
</feature>
<feature type="transmembrane region" description="Helical" evidence="7">
    <location>
        <begin position="189"/>
        <end position="219"/>
    </location>
</feature>
<dbReference type="PANTHER" id="PTHR23504:SF1">
    <property type="entry name" value="GH21943P-RELATED"/>
    <property type="match status" value="1"/>
</dbReference>
<feature type="transmembrane region" description="Helical" evidence="7">
    <location>
        <begin position="481"/>
        <end position="500"/>
    </location>
</feature>
<sequence>MAQHGPDGQNGRADEAHEEAAEGQRGQAQGQQEHDESAGAYAMAASATGRAHAPEEPEEPEEPDDPGLRDDTRLCVSGGPSTLHMMPVIFIYTLQSMLLFSMMPSVAANWFAHCDPEEKDLDQCKPNFPTAQAITGAVDSVSNLCAFFSAALLGRLSDVYGRRPLLVIALLISCLPTVALVVTNGKSPYAYYSSVILAGILGNSNMGTLLMSLFNAYIADIYTVRVRTSQLGLLGGLAALGLVLGPVLAGVTSKLSVAQVALLTLGVNAALMVYIMTVVKESLPVVRRNKFTMGRTLNPLAPLKLLTQSSIMRWVALLYFLAMLPEAGVREIMLSYCDEVLDLDQAGAREFGAFIFATLGAMGFCVNVFVLPALERAKVHSSTILSISQVCNSLHMVIYASLHFFPYRGVVFANTLPTAFAMLINVSSNMLISSAMGASEQGFALGTLAAVGGLASVVGPFTFSQAFAYFSRTLNAPQVPFVAGSVIAAVAAILSIFGPLRELESTSKRILAPSHSRLYEEHPDLRDDVVSSDIEEPLLLPGARVVASAEER</sequence>
<dbReference type="Gene3D" id="1.20.1250.20">
    <property type="entry name" value="MFS general substrate transporter like domains"/>
    <property type="match status" value="1"/>
</dbReference>
<dbReference type="InterPro" id="IPR001958">
    <property type="entry name" value="Tet-R_TetA/multi-R_MdtG-like"/>
</dbReference>
<feature type="domain" description="Major facilitator superfamily (MFS) profile" evidence="8">
    <location>
        <begin position="81"/>
        <end position="503"/>
    </location>
</feature>
<keyword evidence="10" id="KW-1185">Reference proteome</keyword>
<evidence type="ECO:0000313" key="9">
    <source>
        <dbReference type="EMBL" id="GBG29257.1"/>
    </source>
</evidence>
<organism evidence="9 10">
    <name type="scientific">Hondaea fermentalgiana</name>
    <dbReference type="NCBI Taxonomy" id="2315210"/>
    <lineage>
        <taxon>Eukaryota</taxon>
        <taxon>Sar</taxon>
        <taxon>Stramenopiles</taxon>
        <taxon>Bigyra</taxon>
        <taxon>Labyrinthulomycetes</taxon>
        <taxon>Thraustochytrida</taxon>
        <taxon>Thraustochytriidae</taxon>
        <taxon>Hondaea</taxon>
    </lineage>
</organism>
<gene>
    <name evidence="9" type="ORF">FCC1311_054792</name>
</gene>
<dbReference type="InterPro" id="IPR011701">
    <property type="entry name" value="MFS"/>
</dbReference>
<feature type="transmembrane region" description="Helical" evidence="7">
    <location>
        <begin position="443"/>
        <end position="461"/>
    </location>
</feature>
<dbReference type="PROSITE" id="PS00216">
    <property type="entry name" value="SUGAR_TRANSPORT_1"/>
    <property type="match status" value="1"/>
</dbReference>
<keyword evidence="5 7" id="KW-0472">Membrane</keyword>
<dbReference type="InParanoid" id="A0A2R5GE86"/>
<dbReference type="InterPro" id="IPR036259">
    <property type="entry name" value="MFS_trans_sf"/>
</dbReference>
<dbReference type="Pfam" id="PF07690">
    <property type="entry name" value="MFS_1"/>
    <property type="match status" value="1"/>
</dbReference>
<accession>A0A2R5GE86</accession>
<reference evidence="9 10" key="1">
    <citation type="submission" date="2017-12" db="EMBL/GenBank/DDBJ databases">
        <title>Sequencing, de novo assembly and annotation of complete genome of a new Thraustochytrid species, strain FCC1311.</title>
        <authorList>
            <person name="Sedici K."/>
            <person name="Godart F."/>
            <person name="Aiese Cigliano R."/>
            <person name="Sanseverino W."/>
            <person name="Barakat M."/>
            <person name="Ortet P."/>
            <person name="Marechal E."/>
            <person name="Cagnac O."/>
            <person name="Amato A."/>
        </authorList>
    </citation>
    <scope>NUCLEOTIDE SEQUENCE [LARGE SCALE GENOMIC DNA]</scope>
</reference>
<keyword evidence="3 7" id="KW-0812">Transmembrane</keyword>
<evidence type="ECO:0000256" key="2">
    <source>
        <dbReference type="ARBA" id="ARBA00022448"/>
    </source>
</evidence>
<evidence type="ECO:0000313" key="10">
    <source>
        <dbReference type="Proteomes" id="UP000241890"/>
    </source>
</evidence>
<dbReference type="AlphaFoldDB" id="A0A2R5GE86"/>
<evidence type="ECO:0000259" key="8">
    <source>
        <dbReference type="PROSITE" id="PS50850"/>
    </source>
</evidence>
<feature type="compositionally biased region" description="Acidic residues" evidence="6">
    <location>
        <begin position="56"/>
        <end position="65"/>
    </location>
</feature>
<feature type="transmembrane region" description="Helical" evidence="7">
    <location>
        <begin position="411"/>
        <end position="431"/>
    </location>
</feature>
<evidence type="ECO:0000256" key="1">
    <source>
        <dbReference type="ARBA" id="ARBA00004141"/>
    </source>
</evidence>
<feature type="compositionally biased region" description="Basic and acidic residues" evidence="6">
    <location>
        <begin position="12"/>
        <end position="22"/>
    </location>
</feature>
<dbReference type="PROSITE" id="PS50850">
    <property type="entry name" value="MFS"/>
    <property type="match status" value="1"/>
</dbReference>
<evidence type="ECO:0000256" key="6">
    <source>
        <dbReference type="SAM" id="MobiDB-lite"/>
    </source>
</evidence>
<feature type="compositionally biased region" description="Low complexity" evidence="6">
    <location>
        <begin position="38"/>
        <end position="51"/>
    </location>
</feature>
<feature type="transmembrane region" description="Helical" evidence="7">
    <location>
        <begin position="165"/>
        <end position="183"/>
    </location>
</feature>
<dbReference type="Proteomes" id="UP000241890">
    <property type="component" value="Unassembled WGS sequence"/>
</dbReference>
<dbReference type="GO" id="GO:0016020">
    <property type="term" value="C:membrane"/>
    <property type="evidence" value="ECO:0007669"/>
    <property type="project" value="UniProtKB-SubCell"/>
</dbReference>
<evidence type="ECO:0000256" key="3">
    <source>
        <dbReference type="ARBA" id="ARBA00022692"/>
    </source>
</evidence>
<evidence type="ECO:0000256" key="7">
    <source>
        <dbReference type="SAM" id="Phobius"/>
    </source>
</evidence>
<dbReference type="GO" id="GO:0022857">
    <property type="term" value="F:transmembrane transporter activity"/>
    <property type="evidence" value="ECO:0007669"/>
    <property type="project" value="InterPro"/>
</dbReference>
<dbReference type="InterPro" id="IPR020846">
    <property type="entry name" value="MFS_dom"/>
</dbReference>
<dbReference type="OrthoDB" id="419616at2759"/>
<dbReference type="InterPro" id="IPR005829">
    <property type="entry name" value="Sugar_transporter_CS"/>
</dbReference>
<proteinExistence type="predicted"/>
<name>A0A2R5GE86_9STRA</name>
<protein>
    <submittedName>
        <fullName evidence="9">Hippocampus abundant transcript 1 protein</fullName>
    </submittedName>
</protein>
<evidence type="ECO:0000256" key="4">
    <source>
        <dbReference type="ARBA" id="ARBA00022989"/>
    </source>
</evidence>
<feature type="transmembrane region" description="Helical" evidence="7">
    <location>
        <begin position="351"/>
        <end position="371"/>
    </location>
</feature>
<evidence type="ECO:0000256" key="5">
    <source>
        <dbReference type="ARBA" id="ARBA00023136"/>
    </source>
</evidence>
<comment type="caution">
    <text evidence="9">The sequence shown here is derived from an EMBL/GenBank/DDBJ whole genome shotgun (WGS) entry which is preliminary data.</text>
</comment>